<proteinExistence type="predicted"/>
<dbReference type="AlphaFoldDB" id="A0AAV4EGP8"/>
<comment type="caution">
    <text evidence="1">The sequence shown here is derived from an EMBL/GenBank/DDBJ whole genome shotgun (WGS) entry which is preliminary data.</text>
</comment>
<protein>
    <submittedName>
        <fullName evidence="1">Uncharacterized protein</fullName>
    </submittedName>
</protein>
<reference evidence="1 2" key="1">
    <citation type="journal article" date="2021" name="Elife">
        <title>Chloroplast acquisition without the gene transfer in kleptoplastic sea slugs, Plakobranchus ocellatus.</title>
        <authorList>
            <person name="Maeda T."/>
            <person name="Takahashi S."/>
            <person name="Yoshida T."/>
            <person name="Shimamura S."/>
            <person name="Takaki Y."/>
            <person name="Nagai Y."/>
            <person name="Toyoda A."/>
            <person name="Suzuki Y."/>
            <person name="Arimoto A."/>
            <person name="Ishii H."/>
            <person name="Satoh N."/>
            <person name="Nishiyama T."/>
            <person name="Hasebe M."/>
            <person name="Maruyama T."/>
            <person name="Minagawa J."/>
            <person name="Obokata J."/>
            <person name="Shigenobu S."/>
        </authorList>
    </citation>
    <scope>NUCLEOTIDE SEQUENCE [LARGE SCALE GENOMIC DNA]</scope>
</reference>
<dbReference type="EMBL" id="BMAT01007188">
    <property type="protein sequence ID" value="GFR59496.1"/>
    <property type="molecule type" value="Genomic_DNA"/>
</dbReference>
<accession>A0AAV4EGP8</accession>
<gene>
    <name evidence="1" type="ORF">ElyMa_003507200</name>
</gene>
<sequence length="158" mass="17563">MCTVATPIRIRCVKSDKEGRIGSGRVGQGQQSADTIPGPGTAAAAVGCCSRPLQFSCDGVDWLVGSSFNMLPGRLHTRHHAIGHAATMSLPYALKRDSYSLNERNRTYPITVELSNHHHRAANDKRFYSVNLWCRRINPVSHDPYPIRKTPDRLLTRV</sequence>
<organism evidence="1 2">
    <name type="scientific">Elysia marginata</name>
    <dbReference type="NCBI Taxonomy" id="1093978"/>
    <lineage>
        <taxon>Eukaryota</taxon>
        <taxon>Metazoa</taxon>
        <taxon>Spiralia</taxon>
        <taxon>Lophotrochozoa</taxon>
        <taxon>Mollusca</taxon>
        <taxon>Gastropoda</taxon>
        <taxon>Heterobranchia</taxon>
        <taxon>Euthyneura</taxon>
        <taxon>Panpulmonata</taxon>
        <taxon>Sacoglossa</taxon>
        <taxon>Placobranchoidea</taxon>
        <taxon>Plakobranchidae</taxon>
        <taxon>Elysia</taxon>
    </lineage>
</organism>
<evidence type="ECO:0000313" key="1">
    <source>
        <dbReference type="EMBL" id="GFR59496.1"/>
    </source>
</evidence>
<keyword evidence="2" id="KW-1185">Reference proteome</keyword>
<name>A0AAV4EGP8_9GAST</name>
<evidence type="ECO:0000313" key="2">
    <source>
        <dbReference type="Proteomes" id="UP000762676"/>
    </source>
</evidence>
<dbReference type="Proteomes" id="UP000762676">
    <property type="component" value="Unassembled WGS sequence"/>
</dbReference>